<keyword evidence="2" id="KW-1185">Reference proteome</keyword>
<dbReference type="AlphaFoldDB" id="A0A2G8STN4"/>
<gene>
    <name evidence="1" type="ORF">GSI_00784</name>
</gene>
<dbReference type="EMBL" id="AYKW01000001">
    <property type="protein sequence ID" value="PIL37092.1"/>
    <property type="molecule type" value="Genomic_DNA"/>
</dbReference>
<comment type="caution">
    <text evidence="1">The sequence shown here is derived from an EMBL/GenBank/DDBJ whole genome shotgun (WGS) entry which is preliminary data.</text>
</comment>
<name>A0A2G8STN4_9APHY</name>
<reference evidence="1 2" key="1">
    <citation type="journal article" date="2015" name="Sci. Rep.">
        <title>Chromosome-level genome map provides insights into diverse defense mechanisms in the medicinal fungus Ganoderma sinense.</title>
        <authorList>
            <person name="Zhu Y."/>
            <person name="Xu J."/>
            <person name="Sun C."/>
            <person name="Zhou S."/>
            <person name="Xu H."/>
            <person name="Nelson D.R."/>
            <person name="Qian J."/>
            <person name="Song J."/>
            <person name="Luo H."/>
            <person name="Xiang L."/>
            <person name="Li Y."/>
            <person name="Xu Z."/>
            <person name="Ji A."/>
            <person name="Wang L."/>
            <person name="Lu S."/>
            <person name="Hayward A."/>
            <person name="Sun W."/>
            <person name="Li X."/>
            <person name="Schwartz D.C."/>
            <person name="Wang Y."/>
            <person name="Chen S."/>
        </authorList>
    </citation>
    <scope>NUCLEOTIDE SEQUENCE [LARGE SCALE GENOMIC DNA]</scope>
    <source>
        <strain evidence="1 2">ZZ0214-1</strain>
    </source>
</reference>
<dbReference type="Proteomes" id="UP000230002">
    <property type="component" value="Unassembled WGS sequence"/>
</dbReference>
<protein>
    <submittedName>
        <fullName evidence="1">Uncharacterized protein</fullName>
    </submittedName>
</protein>
<accession>A0A2G8STN4</accession>
<proteinExistence type="predicted"/>
<organism evidence="1 2">
    <name type="scientific">Ganoderma sinense ZZ0214-1</name>
    <dbReference type="NCBI Taxonomy" id="1077348"/>
    <lineage>
        <taxon>Eukaryota</taxon>
        <taxon>Fungi</taxon>
        <taxon>Dikarya</taxon>
        <taxon>Basidiomycota</taxon>
        <taxon>Agaricomycotina</taxon>
        <taxon>Agaricomycetes</taxon>
        <taxon>Polyporales</taxon>
        <taxon>Polyporaceae</taxon>
        <taxon>Ganoderma</taxon>
    </lineage>
</organism>
<evidence type="ECO:0000313" key="2">
    <source>
        <dbReference type="Proteomes" id="UP000230002"/>
    </source>
</evidence>
<sequence length="279" mass="31021">MDALAAHHQKRRLRHRRCVSYPFTRTEFRRARFFWTLGRGGQGIVGVLSGDGVGEGRMGHEASRHLRRIDRGELRTDPNFQAPPMRSYAESSMPEAQNHLGGLCTTVRSLSGAMFRVRRAHEAIGIPSLHRVPTIQRDRPFGHAPDKLPSLTGGAFTHARNCCAPWRLPWCSAPSSAAVLHESRVHAASVGLSHRCCPGPVYLRRHPACPWAMAYPSDPPPPFLRRVVLGRCLFVCSWSRIWRYHPLLFCTHALGFCYSTSTSGSLIADSAPDDGIVGQ</sequence>
<evidence type="ECO:0000313" key="1">
    <source>
        <dbReference type="EMBL" id="PIL37092.1"/>
    </source>
</evidence>